<dbReference type="CTD" id="6754734"/>
<protein>
    <submittedName>
        <fullName evidence="2">Expressed protein</fullName>
    </submittedName>
</protein>
<feature type="transmembrane region" description="Helical" evidence="1">
    <location>
        <begin position="95"/>
        <end position="126"/>
    </location>
</feature>
<dbReference type="Proteomes" id="UP000009022">
    <property type="component" value="Unassembled WGS sequence"/>
</dbReference>
<feature type="transmembrane region" description="Helical" evidence="1">
    <location>
        <begin position="24"/>
        <end position="49"/>
    </location>
</feature>
<dbReference type="KEGG" id="tad:TRIADDRAFT_64048"/>
<evidence type="ECO:0000313" key="3">
    <source>
        <dbReference type="Proteomes" id="UP000009022"/>
    </source>
</evidence>
<evidence type="ECO:0000313" key="2">
    <source>
        <dbReference type="EMBL" id="EDV23995.1"/>
    </source>
</evidence>
<evidence type="ECO:0000256" key="1">
    <source>
        <dbReference type="SAM" id="Phobius"/>
    </source>
</evidence>
<sequence>MTLKSKSIEAATSANAAMTRSLKVVFDLSCATLVFSVVIFTLTLAGLFFKPVTVFTVGTLLFFHGFWVSVPMFITSVLGMCGYEKGVYKHCPATAHLVFAIITAIAVLAGLAILVMNLVGMTFYVVQILEHQETNAHRLPSVLINVAYAGTISATLVYIFFFYACIHGAVMYCRAPRNLVVYNVLTMPAPLIQDNVKPAYHKSKYGLSEIDPQQLQLDMLWNRFNNEL</sequence>
<feature type="transmembrane region" description="Helical" evidence="1">
    <location>
        <begin position="61"/>
        <end position="83"/>
    </location>
</feature>
<keyword evidence="1" id="KW-1133">Transmembrane helix</keyword>
<organism evidence="2 3">
    <name type="scientific">Trichoplax adhaerens</name>
    <name type="common">Trichoplax reptans</name>
    <dbReference type="NCBI Taxonomy" id="10228"/>
    <lineage>
        <taxon>Eukaryota</taxon>
        <taxon>Metazoa</taxon>
        <taxon>Placozoa</taxon>
        <taxon>Uniplacotomia</taxon>
        <taxon>Trichoplacea</taxon>
        <taxon>Trichoplacidae</taxon>
        <taxon>Trichoplax</taxon>
    </lineage>
</organism>
<keyword evidence="1" id="KW-0472">Membrane</keyword>
<name>B3S0D2_TRIAD</name>
<dbReference type="PhylomeDB" id="B3S0D2"/>
<dbReference type="GeneID" id="6754734"/>
<gene>
    <name evidence="2" type="ORF">TRIADDRAFT_64048</name>
</gene>
<feature type="transmembrane region" description="Helical" evidence="1">
    <location>
        <begin position="146"/>
        <end position="166"/>
    </location>
</feature>
<accession>B3S0D2</accession>
<keyword evidence="1" id="KW-0812">Transmembrane</keyword>
<dbReference type="HOGENOM" id="CLU_1257532_0_0_1"/>
<keyword evidence="3" id="KW-1185">Reference proteome</keyword>
<reference evidence="2 3" key="1">
    <citation type="journal article" date="2008" name="Nature">
        <title>The Trichoplax genome and the nature of placozoans.</title>
        <authorList>
            <person name="Srivastava M."/>
            <person name="Begovic E."/>
            <person name="Chapman J."/>
            <person name="Putnam N.H."/>
            <person name="Hellsten U."/>
            <person name="Kawashima T."/>
            <person name="Kuo A."/>
            <person name="Mitros T."/>
            <person name="Salamov A."/>
            <person name="Carpenter M.L."/>
            <person name="Signorovitch A.Y."/>
            <person name="Moreno M.A."/>
            <person name="Kamm K."/>
            <person name="Grimwood J."/>
            <person name="Schmutz J."/>
            <person name="Shapiro H."/>
            <person name="Grigoriev I.V."/>
            <person name="Buss L.W."/>
            <person name="Schierwater B."/>
            <person name="Dellaporta S.L."/>
            <person name="Rokhsar D.S."/>
        </authorList>
    </citation>
    <scope>NUCLEOTIDE SEQUENCE [LARGE SCALE GENOMIC DNA]</scope>
    <source>
        <strain evidence="2 3">Grell-BS-1999</strain>
    </source>
</reference>
<dbReference type="RefSeq" id="XP_002113521.1">
    <property type="nucleotide sequence ID" value="XM_002113485.1"/>
</dbReference>
<dbReference type="InParanoid" id="B3S0D2"/>
<dbReference type="EMBL" id="DS985246">
    <property type="protein sequence ID" value="EDV23995.1"/>
    <property type="molecule type" value="Genomic_DNA"/>
</dbReference>
<dbReference type="AlphaFoldDB" id="B3S0D2"/>
<proteinExistence type="predicted"/>